<feature type="transmembrane region" description="Helical" evidence="6">
    <location>
        <begin position="364"/>
        <end position="383"/>
    </location>
</feature>
<feature type="transmembrane region" description="Helical" evidence="6">
    <location>
        <begin position="47"/>
        <end position="65"/>
    </location>
</feature>
<dbReference type="InterPro" id="IPR052714">
    <property type="entry name" value="MFS_Exporter"/>
</dbReference>
<dbReference type="EMBL" id="MSDU01000011">
    <property type="protein sequence ID" value="OLN22950.1"/>
    <property type="molecule type" value="Genomic_DNA"/>
</dbReference>
<keyword evidence="9" id="KW-1185">Reference proteome</keyword>
<sequence>MSKPALWTKDFIGIALTNFFLFMTFYFLLVTLPVYVLNELNGSETEAGLATTVFLISAILIRFVSGQWVEHFGQKRVLIASLVLFLAASTLYPFMNGLAALLILRFFHGIGFGMATTAAGAVVANIILNSRRGEGMGYYVMSMNLAMAIGPFAGLAIMNEWGIKTGFLVCIMIAAVSLLIGLSLKKDEVIQPPSGERFKLNVSPGHLIEKSALPIALTGLFFAIVYSAILSFVSVYAEELHLGSAAGYFFVVYAIVIVLSRPFTGRWFDQYGANVIIYPSIALFAAGLLVLSEAGGAALYLIAAGVIGLGWGTLFPGFQTIAISRARPEKKALATATFLSLFDFGIGFGSFVVGAAAAGLGFKTLYAVCAVYVLAGIIVYYFVQKTGKQPESSPL</sequence>
<evidence type="ECO:0000256" key="1">
    <source>
        <dbReference type="ARBA" id="ARBA00004651"/>
    </source>
</evidence>
<evidence type="ECO:0000256" key="6">
    <source>
        <dbReference type="SAM" id="Phobius"/>
    </source>
</evidence>
<dbReference type="AlphaFoldDB" id="A0A1Q8Q6J2"/>
<feature type="transmembrane region" description="Helical" evidence="6">
    <location>
        <begin position="271"/>
        <end position="291"/>
    </location>
</feature>
<feature type="transmembrane region" description="Helical" evidence="6">
    <location>
        <begin position="240"/>
        <end position="259"/>
    </location>
</feature>
<dbReference type="InterPro" id="IPR020846">
    <property type="entry name" value="MFS_dom"/>
</dbReference>
<feature type="transmembrane region" description="Helical" evidence="6">
    <location>
        <begin position="297"/>
        <end position="321"/>
    </location>
</feature>
<dbReference type="SUPFAM" id="SSF103473">
    <property type="entry name" value="MFS general substrate transporter"/>
    <property type="match status" value="1"/>
</dbReference>
<feature type="transmembrane region" description="Helical" evidence="6">
    <location>
        <begin position="333"/>
        <end position="358"/>
    </location>
</feature>
<feature type="transmembrane region" description="Helical" evidence="6">
    <location>
        <begin position="12"/>
        <end position="35"/>
    </location>
</feature>
<evidence type="ECO:0000256" key="2">
    <source>
        <dbReference type="ARBA" id="ARBA00022448"/>
    </source>
</evidence>
<dbReference type="GO" id="GO:0022857">
    <property type="term" value="F:transmembrane transporter activity"/>
    <property type="evidence" value="ECO:0007669"/>
    <property type="project" value="InterPro"/>
</dbReference>
<keyword evidence="3 6" id="KW-0812">Transmembrane</keyword>
<dbReference type="PANTHER" id="PTHR23531:SF2">
    <property type="entry name" value="PERMEASE"/>
    <property type="match status" value="1"/>
</dbReference>
<feature type="transmembrane region" description="Helical" evidence="6">
    <location>
        <begin position="212"/>
        <end position="234"/>
    </location>
</feature>
<name>A0A1Q8Q6J2_9BACI</name>
<evidence type="ECO:0000256" key="3">
    <source>
        <dbReference type="ARBA" id="ARBA00022692"/>
    </source>
</evidence>
<dbReference type="Pfam" id="PF07690">
    <property type="entry name" value="MFS_1"/>
    <property type="match status" value="1"/>
</dbReference>
<dbReference type="CDD" id="cd17489">
    <property type="entry name" value="MFS_YfcJ_like"/>
    <property type="match status" value="1"/>
</dbReference>
<dbReference type="RefSeq" id="WP_075397964.1">
    <property type="nucleotide sequence ID" value="NZ_MSDU01000011.1"/>
</dbReference>
<dbReference type="Proteomes" id="UP000185568">
    <property type="component" value="Unassembled WGS sequence"/>
</dbReference>
<dbReference type="PANTHER" id="PTHR23531">
    <property type="entry name" value="QUINOLENE RESISTANCE PROTEIN NORA"/>
    <property type="match status" value="1"/>
</dbReference>
<dbReference type="InterPro" id="IPR036259">
    <property type="entry name" value="MFS_trans_sf"/>
</dbReference>
<organism evidence="8 9">
    <name type="scientific">Domibacillus antri</name>
    <dbReference type="NCBI Taxonomy" id="1714264"/>
    <lineage>
        <taxon>Bacteria</taxon>
        <taxon>Bacillati</taxon>
        <taxon>Bacillota</taxon>
        <taxon>Bacilli</taxon>
        <taxon>Bacillales</taxon>
        <taxon>Bacillaceae</taxon>
        <taxon>Domibacillus</taxon>
    </lineage>
</organism>
<dbReference type="InterPro" id="IPR011701">
    <property type="entry name" value="MFS"/>
</dbReference>
<evidence type="ECO:0000313" key="8">
    <source>
        <dbReference type="EMBL" id="OLN22950.1"/>
    </source>
</evidence>
<dbReference type="STRING" id="1714264.BTO30_06750"/>
<dbReference type="GO" id="GO:0005886">
    <property type="term" value="C:plasma membrane"/>
    <property type="evidence" value="ECO:0007669"/>
    <property type="project" value="UniProtKB-SubCell"/>
</dbReference>
<dbReference type="Gene3D" id="1.20.1250.20">
    <property type="entry name" value="MFS general substrate transporter like domains"/>
    <property type="match status" value="1"/>
</dbReference>
<gene>
    <name evidence="8" type="ORF">BTO30_06750</name>
</gene>
<accession>A0A1Q8Q6J2</accession>
<feature type="transmembrane region" description="Helical" evidence="6">
    <location>
        <begin position="165"/>
        <end position="184"/>
    </location>
</feature>
<feature type="transmembrane region" description="Helical" evidence="6">
    <location>
        <begin position="140"/>
        <end position="159"/>
    </location>
</feature>
<feature type="transmembrane region" description="Helical" evidence="6">
    <location>
        <begin position="77"/>
        <end position="94"/>
    </location>
</feature>
<evidence type="ECO:0000256" key="5">
    <source>
        <dbReference type="ARBA" id="ARBA00023136"/>
    </source>
</evidence>
<comment type="subcellular location">
    <subcellularLocation>
        <location evidence="1">Cell membrane</location>
        <topology evidence="1">Multi-pass membrane protein</topology>
    </subcellularLocation>
</comment>
<evidence type="ECO:0000259" key="7">
    <source>
        <dbReference type="PROSITE" id="PS50850"/>
    </source>
</evidence>
<dbReference type="PROSITE" id="PS50850">
    <property type="entry name" value="MFS"/>
    <property type="match status" value="1"/>
</dbReference>
<feature type="transmembrane region" description="Helical" evidence="6">
    <location>
        <begin position="106"/>
        <end position="128"/>
    </location>
</feature>
<keyword evidence="2" id="KW-0813">Transport</keyword>
<reference evidence="8 9" key="1">
    <citation type="submission" date="2016-12" db="EMBL/GenBank/DDBJ databases">
        <title>Domibacillus antri genome sequencing.</title>
        <authorList>
            <person name="Verma A."/>
            <person name="Krishnamurthi S."/>
        </authorList>
    </citation>
    <scope>NUCLEOTIDE SEQUENCE [LARGE SCALE GENOMIC DNA]</scope>
    <source>
        <strain evidence="8 9">XD80</strain>
    </source>
</reference>
<evidence type="ECO:0000313" key="9">
    <source>
        <dbReference type="Proteomes" id="UP000185568"/>
    </source>
</evidence>
<feature type="domain" description="Major facilitator superfamily (MFS) profile" evidence="7">
    <location>
        <begin position="10"/>
        <end position="387"/>
    </location>
</feature>
<proteinExistence type="predicted"/>
<comment type="caution">
    <text evidence="8">The sequence shown here is derived from an EMBL/GenBank/DDBJ whole genome shotgun (WGS) entry which is preliminary data.</text>
</comment>
<protein>
    <submittedName>
        <fullName evidence="8">MFS transporter</fullName>
    </submittedName>
</protein>
<dbReference type="OrthoDB" id="9814001at2"/>
<evidence type="ECO:0000256" key="4">
    <source>
        <dbReference type="ARBA" id="ARBA00022989"/>
    </source>
</evidence>
<keyword evidence="4 6" id="KW-1133">Transmembrane helix</keyword>
<keyword evidence="5 6" id="KW-0472">Membrane</keyword>